<keyword evidence="2" id="KW-1185">Reference proteome</keyword>
<organism evidence="1 2">
    <name type="scientific">Chaetoceros tenuissimus</name>
    <dbReference type="NCBI Taxonomy" id="426638"/>
    <lineage>
        <taxon>Eukaryota</taxon>
        <taxon>Sar</taxon>
        <taxon>Stramenopiles</taxon>
        <taxon>Ochrophyta</taxon>
        <taxon>Bacillariophyta</taxon>
        <taxon>Coscinodiscophyceae</taxon>
        <taxon>Chaetocerotophycidae</taxon>
        <taxon>Chaetocerotales</taxon>
        <taxon>Chaetocerotaceae</taxon>
        <taxon>Chaetoceros</taxon>
    </lineage>
</organism>
<evidence type="ECO:0000313" key="2">
    <source>
        <dbReference type="Proteomes" id="UP001054902"/>
    </source>
</evidence>
<dbReference type="AlphaFoldDB" id="A0AAD3CV15"/>
<reference evidence="1 2" key="1">
    <citation type="journal article" date="2021" name="Sci. Rep.">
        <title>The genome of the diatom Chaetoceros tenuissimus carries an ancient integrated fragment of an extant virus.</title>
        <authorList>
            <person name="Hongo Y."/>
            <person name="Kimura K."/>
            <person name="Takaki Y."/>
            <person name="Yoshida Y."/>
            <person name="Baba S."/>
            <person name="Kobayashi G."/>
            <person name="Nagasaki K."/>
            <person name="Hano T."/>
            <person name="Tomaru Y."/>
        </authorList>
    </citation>
    <scope>NUCLEOTIDE SEQUENCE [LARGE SCALE GENOMIC DNA]</scope>
    <source>
        <strain evidence="1 2">NIES-3715</strain>
    </source>
</reference>
<dbReference type="Proteomes" id="UP001054902">
    <property type="component" value="Unassembled WGS sequence"/>
</dbReference>
<comment type="caution">
    <text evidence="1">The sequence shown here is derived from an EMBL/GenBank/DDBJ whole genome shotgun (WGS) entry which is preliminary data.</text>
</comment>
<name>A0AAD3CV15_9STRA</name>
<evidence type="ECO:0000313" key="1">
    <source>
        <dbReference type="EMBL" id="GFH52752.1"/>
    </source>
</evidence>
<sequence length="404" mass="46273">MSLLSTAIESLNNDLGKLIQLQEQFDDSNFYMDVVKGIQLLRQNIVKATHSALLRLDQSKPSTATLAEIVQSFPSSLVCRNRENELPVETLFWNKQLEYSCVLMQEGSKYQIGGDPRGGLFLPVRSSPNEHYMPLVQWLALNYCRQSSPSNETDWNSYDIEALKLLKTLAETNIFQPADVFNFNLLYWSCHENARLRFDYFVQMNPGALTTASDGTPLIHKHISIASLERFKIFIRASLRYFPHELGLLLQRNPQNITAVQQAFARFGKDVVLDALEECIPEGIKIPILHIVWAEAPLFFNDFFSKFPHCFYERDAYDRSFLQVALVAGNLTFLFDSMFFVSMSEDEQKEKDPLTGLYPFLSAAAYTRDLSVSYYLLRVCPSLIEDSFTHFEPLDDALEVFADI</sequence>
<gene>
    <name evidence="1" type="ORF">CTEN210_09228</name>
</gene>
<dbReference type="EMBL" id="BLLK01000046">
    <property type="protein sequence ID" value="GFH52752.1"/>
    <property type="molecule type" value="Genomic_DNA"/>
</dbReference>
<accession>A0AAD3CV15</accession>
<protein>
    <submittedName>
        <fullName evidence="1">Uncharacterized protein</fullName>
    </submittedName>
</protein>
<proteinExistence type="predicted"/>